<feature type="domain" description="PI-PLC Y-box" evidence="2">
    <location>
        <begin position="366"/>
        <end position="411"/>
    </location>
</feature>
<feature type="region of interest" description="Disordered" evidence="1">
    <location>
        <begin position="266"/>
        <end position="298"/>
    </location>
</feature>
<dbReference type="AlphaFoldDB" id="A0A2P5I3V1"/>
<organism evidence="3 4">
    <name type="scientific">Diaporthe helianthi</name>
    <dbReference type="NCBI Taxonomy" id="158607"/>
    <lineage>
        <taxon>Eukaryota</taxon>
        <taxon>Fungi</taxon>
        <taxon>Dikarya</taxon>
        <taxon>Ascomycota</taxon>
        <taxon>Pezizomycotina</taxon>
        <taxon>Sordariomycetes</taxon>
        <taxon>Sordariomycetidae</taxon>
        <taxon>Diaporthales</taxon>
        <taxon>Diaporthaceae</taxon>
        <taxon>Diaporthe</taxon>
    </lineage>
</organism>
<feature type="compositionally biased region" description="Polar residues" evidence="1">
    <location>
        <begin position="275"/>
        <end position="292"/>
    </location>
</feature>
<feature type="compositionally biased region" description="Basic and acidic residues" evidence="1">
    <location>
        <begin position="391"/>
        <end position="405"/>
    </location>
</feature>
<feature type="region of interest" description="Disordered" evidence="1">
    <location>
        <begin position="195"/>
        <end position="214"/>
    </location>
</feature>
<feature type="region of interest" description="Disordered" evidence="1">
    <location>
        <begin position="29"/>
        <end position="78"/>
    </location>
</feature>
<name>A0A2P5I3V1_DIAHE</name>
<feature type="region of interest" description="Disordered" evidence="1">
    <location>
        <begin position="507"/>
        <end position="539"/>
    </location>
</feature>
<dbReference type="OrthoDB" id="4586300at2759"/>
<comment type="caution">
    <text evidence="3">The sequence shown here is derived from an EMBL/GenBank/DDBJ whole genome shotgun (WGS) entry which is preliminary data.</text>
</comment>
<dbReference type="InterPro" id="IPR001711">
    <property type="entry name" value="PLipase_C_Pinositol-sp_Y"/>
</dbReference>
<evidence type="ECO:0000256" key="1">
    <source>
        <dbReference type="SAM" id="MobiDB-lite"/>
    </source>
</evidence>
<protein>
    <recommendedName>
        <fullName evidence="2">PI-PLC Y-box domain-containing protein</fullName>
    </recommendedName>
</protein>
<dbReference type="GO" id="GO:0006629">
    <property type="term" value="P:lipid metabolic process"/>
    <property type="evidence" value="ECO:0007669"/>
    <property type="project" value="InterPro"/>
</dbReference>
<feature type="compositionally biased region" description="Polar residues" evidence="1">
    <location>
        <begin position="58"/>
        <end position="71"/>
    </location>
</feature>
<keyword evidence="4" id="KW-1185">Reference proteome</keyword>
<accession>A0A2P5I3V1</accession>
<proteinExistence type="predicted"/>
<dbReference type="GO" id="GO:0035556">
    <property type="term" value="P:intracellular signal transduction"/>
    <property type="evidence" value="ECO:0007669"/>
    <property type="project" value="InterPro"/>
</dbReference>
<dbReference type="PROSITE" id="PS50008">
    <property type="entry name" value="PIPLC_Y_DOMAIN"/>
    <property type="match status" value="1"/>
</dbReference>
<dbReference type="Proteomes" id="UP000094444">
    <property type="component" value="Unassembled WGS sequence"/>
</dbReference>
<feature type="region of interest" description="Disordered" evidence="1">
    <location>
        <begin position="391"/>
        <end position="419"/>
    </location>
</feature>
<dbReference type="EMBL" id="MAVT02000294">
    <property type="protein sequence ID" value="POS77167.1"/>
    <property type="molecule type" value="Genomic_DNA"/>
</dbReference>
<evidence type="ECO:0000313" key="3">
    <source>
        <dbReference type="EMBL" id="POS77167.1"/>
    </source>
</evidence>
<feature type="region of interest" description="Disordered" evidence="1">
    <location>
        <begin position="1"/>
        <end position="20"/>
    </location>
</feature>
<gene>
    <name evidence="3" type="ORF">DHEL01_v204433</name>
</gene>
<feature type="region of interest" description="Disordered" evidence="1">
    <location>
        <begin position="325"/>
        <end position="362"/>
    </location>
</feature>
<sequence>MSDDDKQPQGPFNPFIRFKNHVNSRIGTGVSVLTGGANDDSNKQPAGDTQHGGPVQATGWSSPCTGGNQSPAGPKRQSPIVEYWDDWCHVDPYSPHNLRHLPQPTPNDLPPGADPADFGYPEAFEDLLSASNPFRGHLMDLGMRAGLKRTASGGPVKPETPSAWVRRLYGDALLPHPLIWEQPRLAGGFSRHWEAHAPGPARPHHTPEQDHDPTSDIAKEFLNTIRRIDNIVGESFSKIEELMGQDVADMMRRAQKFAENAMKVFSEERSDNHKPSSSSHTKPQGLANSASVSEEDQPATELDLFEFIQSASAKADKFLEEFLTSRTGHASQPPERASRDNPPVSETVEHDPSGGKTIRTSSEHVDMFGFIHSRTEVRRLDAKGETIDYDTRYSVRSGPRGDRAPQQEYRPPSDAPISVPMMPEQYRAFIGKSSDEQLEAFRVATAEADESGLDPENLKLKNQQMQLIQQEQQARANSKAQPISHSLQDYQHQLMLLEQQNKQRLIIKAKQEAEAKARSHPEKPQGGTDSERSSGWFWR</sequence>
<dbReference type="InParanoid" id="A0A2P5I3V1"/>
<feature type="compositionally biased region" description="Basic and acidic residues" evidence="1">
    <location>
        <begin position="509"/>
        <end position="523"/>
    </location>
</feature>
<feature type="compositionally biased region" description="Basic and acidic residues" evidence="1">
    <location>
        <begin position="205"/>
        <end position="214"/>
    </location>
</feature>
<evidence type="ECO:0000259" key="2">
    <source>
        <dbReference type="PROSITE" id="PS50008"/>
    </source>
</evidence>
<evidence type="ECO:0000313" key="4">
    <source>
        <dbReference type="Proteomes" id="UP000094444"/>
    </source>
</evidence>
<dbReference type="STRING" id="158607.A0A2P5I3V1"/>
<dbReference type="GO" id="GO:0004435">
    <property type="term" value="F:phosphatidylinositol-4,5-bisphosphate phospholipase C activity"/>
    <property type="evidence" value="ECO:0007669"/>
    <property type="project" value="InterPro"/>
</dbReference>
<reference evidence="3" key="1">
    <citation type="submission" date="2017-09" db="EMBL/GenBank/DDBJ databases">
        <title>Polyketide synthases of a Diaporthe helianthi virulent isolate.</title>
        <authorList>
            <person name="Baroncelli R."/>
        </authorList>
    </citation>
    <scope>NUCLEOTIDE SEQUENCE [LARGE SCALE GENOMIC DNA]</scope>
    <source>
        <strain evidence="3">7/96</strain>
    </source>
</reference>